<dbReference type="Gene3D" id="3.90.245.10">
    <property type="entry name" value="Ribonucleoside hydrolase-like"/>
    <property type="match status" value="1"/>
</dbReference>
<evidence type="ECO:0000256" key="2">
    <source>
        <dbReference type="ARBA" id="ARBA00023295"/>
    </source>
</evidence>
<dbReference type="GO" id="GO:0016787">
    <property type="term" value="F:hydrolase activity"/>
    <property type="evidence" value="ECO:0007669"/>
    <property type="project" value="UniProtKB-KW"/>
</dbReference>
<feature type="compositionally biased region" description="Basic and acidic residues" evidence="3">
    <location>
        <begin position="295"/>
        <end position="309"/>
    </location>
</feature>
<keyword evidence="6" id="KW-1185">Reference proteome</keyword>
<evidence type="ECO:0000256" key="1">
    <source>
        <dbReference type="ARBA" id="ARBA00022801"/>
    </source>
</evidence>
<feature type="region of interest" description="Disordered" evidence="3">
    <location>
        <begin position="292"/>
        <end position="324"/>
    </location>
</feature>
<keyword evidence="1 5" id="KW-0378">Hydrolase</keyword>
<dbReference type="InterPro" id="IPR001910">
    <property type="entry name" value="Inosine/uridine_hydrolase_dom"/>
</dbReference>
<dbReference type="InterPro" id="IPR036452">
    <property type="entry name" value="Ribo_hydro-like"/>
</dbReference>
<dbReference type="PANTHER" id="PTHR12304:SF4">
    <property type="entry name" value="URIDINE NUCLEOSIDASE"/>
    <property type="match status" value="1"/>
</dbReference>
<dbReference type="EMBL" id="BAAAVI010000025">
    <property type="protein sequence ID" value="GAA2876550.1"/>
    <property type="molecule type" value="Genomic_DNA"/>
</dbReference>
<dbReference type="PANTHER" id="PTHR12304">
    <property type="entry name" value="INOSINE-URIDINE PREFERRING NUCLEOSIDE HYDROLASE"/>
    <property type="match status" value="1"/>
</dbReference>
<gene>
    <name evidence="5" type="ORF">GCM10010517_37750</name>
</gene>
<evidence type="ECO:0000313" key="6">
    <source>
        <dbReference type="Proteomes" id="UP001500831"/>
    </source>
</evidence>
<evidence type="ECO:0000256" key="3">
    <source>
        <dbReference type="SAM" id="MobiDB-lite"/>
    </source>
</evidence>
<reference evidence="5 6" key="1">
    <citation type="journal article" date="2019" name="Int. J. Syst. Evol. Microbiol.">
        <title>The Global Catalogue of Microorganisms (GCM) 10K type strain sequencing project: providing services to taxonomists for standard genome sequencing and annotation.</title>
        <authorList>
            <consortium name="The Broad Institute Genomics Platform"/>
            <consortium name="The Broad Institute Genome Sequencing Center for Infectious Disease"/>
            <person name="Wu L."/>
            <person name="Ma J."/>
        </authorList>
    </citation>
    <scope>NUCLEOTIDE SEQUENCE [LARGE SCALE GENOMIC DNA]</scope>
    <source>
        <strain evidence="5 6">JCM 6242</strain>
    </source>
</reference>
<dbReference type="InterPro" id="IPR023186">
    <property type="entry name" value="IUNH"/>
</dbReference>
<dbReference type="Pfam" id="PF01156">
    <property type="entry name" value="IU_nuc_hydro"/>
    <property type="match status" value="1"/>
</dbReference>
<evidence type="ECO:0000259" key="4">
    <source>
        <dbReference type="Pfam" id="PF01156"/>
    </source>
</evidence>
<name>A0ABN3VZA6_9ACTN</name>
<feature type="domain" description="Inosine/uridine-preferring nucleoside hydrolase" evidence="4">
    <location>
        <begin position="7"/>
        <end position="268"/>
    </location>
</feature>
<accession>A0ABN3VZA6</accession>
<evidence type="ECO:0000313" key="5">
    <source>
        <dbReference type="EMBL" id="GAA2876550.1"/>
    </source>
</evidence>
<comment type="caution">
    <text evidence="5">The sequence shown here is derived from an EMBL/GenBank/DDBJ whole genome shotgun (WGS) entry which is preliminary data.</text>
</comment>
<dbReference type="SUPFAM" id="SSF53590">
    <property type="entry name" value="Nucleoside hydrolase"/>
    <property type="match status" value="1"/>
</dbReference>
<proteinExistence type="predicted"/>
<keyword evidence="2" id="KW-0326">Glycosidase</keyword>
<organism evidence="5 6">
    <name type="scientific">Streptosporangium fragile</name>
    <dbReference type="NCBI Taxonomy" id="46186"/>
    <lineage>
        <taxon>Bacteria</taxon>
        <taxon>Bacillati</taxon>
        <taxon>Actinomycetota</taxon>
        <taxon>Actinomycetes</taxon>
        <taxon>Streptosporangiales</taxon>
        <taxon>Streptosporangiaceae</taxon>
        <taxon>Streptosporangium</taxon>
    </lineage>
</organism>
<dbReference type="RefSeq" id="WP_344973049.1">
    <property type="nucleotide sequence ID" value="NZ_BAAAVI010000025.1"/>
</dbReference>
<sequence>MPDLLFDMETQDPDDVLTLCLVACHPAVRLRAVTVTPGSPAQTGLVRHVLRLLGREDVPVGADDPGTGKDHVSAFHHRWLGTPPPAPPDAPAAELIARTLERHPGAVLLTGAPLRNLGRLLDEHPEVRLSRWVAQGGFAGDNIVPPEHRLPKFDGRATCPTFNFNGEPRAARRALSSGERIGRRDLVSKNVTHGVRYDAEFHERLRPYRDRTAGLALMFSGMERYLRKKPGGKLLHDPTAACVAVDRTVATWAEVEVVREDDGTWGALPAAGSGTFITVAIDHRRLFDVLVGGETGHRPDGPTGHDRGDGPPAAGRPTATPASP</sequence>
<protein>
    <submittedName>
        <fullName evidence="5">Nucleoside hydrolase</fullName>
    </submittedName>
</protein>
<dbReference type="Proteomes" id="UP001500831">
    <property type="component" value="Unassembled WGS sequence"/>
</dbReference>
<feature type="compositionally biased region" description="Low complexity" evidence="3">
    <location>
        <begin position="310"/>
        <end position="324"/>
    </location>
</feature>